<feature type="chain" id="PRO_5025636431" description="Cystatin domain-containing protein" evidence="1">
    <location>
        <begin position="20"/>
        <end position="126"/>
    </location>
</feature>
<feature type="signal peptide" evidence="1">
    <location>
        <begin position="1"/>
        <end position="19"/>
    </location>
</feature>
<evidence type="ECO:0000256" key="1">
    <source>
        <dbReference type="SAM" id="SignalP"/>
    </source>
</evidence>
<dbReference type="SMART" id="SM00043">
    <property type="entry name" value="CY"/>
    <property type="match status" value="1"/>
</dbReference>
<reference evidence="3" key="3">
    <citation type="submission" date="2025-09" db="UniProtKB">
        <authorList>
            <consortium name="Ensembl"/>
        </authorList>
    </citation>
    <scope>IDENTIFICATION</scope>
</reference>
<dbReference type="Gene3D" id="3.10.450.10">
    <property type="match status" value="1"/>
</dbReference>
<evidence type="ECO:0000313" key="4">
    <source>
        <dbReference type="Proteomes" id="UP000472263"/>
    </source>
</evidence>
<dbReference type="Proteomes" id="UP000472263">
    <property type="component" value="Chromosome 15"/>
</dbReference>
<reference evidence="3" key="2">
    <citation type="submission" date="2025-08" db="UniProtKB">
        <authorList>
            <consortium name="Ensembl"/>
        </authorList>
    </citation>
    <scope>IDENTIFICATION</scope>
</reference>
<sequence length="126" mass="14306">MTWKIIIPLLMAFFEGVVPTSPVPGGLVDIPDIEHNNNAREALNFAVSEHNAKGNSITREITLLRAQSQVCISTILTLVARELKNQVAIMCYKFMFILSPHAYQCKFEVWSKPRENWKQVTVDTCQ</sequence>
<dbReference type="CDD" id="cd00042">
    <property type="entry name" value="CY"/>
    <property type="match status" value="1"/>
</dbReference>
<name>A0A667YQ44_9TELE</name>
<dbReference type="InParanoid" id="A0A667YQ44"/>
<dbReference type="GO" id="GO:0004869">
    <property type="term" value="F:cysteine-type endopeptidase inhibitor activity"/>
    <property type="evidence" value="ECO:0007669"/>
    <property type="project" value="InterPro"/>
</dbReference>
<dbReference type="SUPFAM" id="SSF54403">
    <property type="entry name" value="Cystatin/monellin"/>
    <property type="match status" value="1"/>
</dbReference>
<dbReference type="Ensembl" id="ENSMMDT00005023792.1">
    <property type="protein sequence ID" value="ENSMMDP00005023286.1"/>
    <property type="gene ID" value="ENSMMDG00005011239.1"/>
</dbReference>
<evidence type="ECO:0000313" key="3">
    <source>
        <dbReference type="Ensembl" id="ENSMMDP00005023286.1"/>
    </source>
</evidence>
<evidence type="ECO:0000259" key="2">
    <source>
        <dbReference type="SMART" id="SM00043"/>
    </source>
</evidence>
<keyword evidence="1" id="KW-0732">Signal</keyword>
<proteinExistence type="predicted"/>
<reference evidence="3" key="1">
    <citation type="submission" date="2019-06" db="EMBL/GenBank/DDBJ databases">
        <authorList>
            <consortium name="Wellcome Sanger Institute Data Sharing"/>
        </authorList>
    </citation>
    <scope>NUCLEOTIDE SEQUENCE [LARGE SCALE GENOMIC DNA]</scope>
</reference>
<dbReference type="AlphaFoldDB" id="A0A667YQ44"/>
<protein>
    <recommendedName>
        <fullName evidence="2">Cystatin domain-containing protein</fullName>
    </recommendedName>
</protein>
<organism evidence="3 4">
    <name type="scientific">Myripristis murdjan</name>
    <name type="common">pinecone soldierfish</name>
    <dbReference type="NCBI Taxonomy" id="586833"/>
    <lineage>
        <taxon>Eukaryota</taxon>
        <taxon>Metazoa</taxon>
        <taxon>Chordata</taxon>
        <taxon>Craniata</taxon>
        <taxon>Vertebrata</taxon>
        <taxon>Euteleostomi</taxon>
        <taxon>Actinopterygii</taxon>
        <taxon>Neopterygii</taxon>
        <taxon>Teleostei</taxon>
        <taxon>Neoteleostei</taxon>
        <taxon>Acanthomorphata</taxon>
        <taxon>Holocentriformes</taxon>
        <taxon>Holocentridae</taxon>
        <taxon>Myripristis</taxon>
    </lineage>
</organism>
<feature type="domain" description="Cystatin" evidence="2">
    <location>
        <begin position="22"/>
        <end position="126"/>
    </location>
</feature>
<dbReference type="InterPro" id="IPR046350">
    <property type="entry name" value="Cystatin_sf"/>
</dbReference>
<keyword evidence="4" id="KW-1185">Reference proteome</keyword>
<dbReference type="InterPro" id="IPR000010">
    <property type="entry name" value="Cystatin_dom"/>
</dbReference>
<accession>A0A667YQ44</accession>